<gene>
    <name evidence="2" type="ORF">MLPM_2091</name>
</gene>
<proteinExistence type="predicted"/>
<comment type="caution">
    <text evidence="2">The sequence shown here is derived from an EMBL/GenBank/DDBJ whole genome shotgun (WGS) entry which is preliminary data.</text>
</comment>
<name>A0A0F4ET16_9MYCO</name>
<dbReference type="Proteomes" id="UP000053699">
    <property type="component" value="Unassembled WGS sequence"/>
</dbReference>
<accession>A0A0F4ET16</accession>
<organism evidence="2 3">
    <name type="scientific">Mycobacterium lepromatosis</name>
    <dbReference type="NCBI Taxonomy" id="480418"/>
    <lineage>
        <taxon>Bacteria</taxon>
        <taxon>Bacillati</taxon>
        <taxon>Actinomycetota</taxon>
        <taxon>Actinomycetes</taxon>
        <taxon>Mycobacteriales</taxon>
        <taxon>Mycobacteriaceae</taxon>
        <taxon>Mycobacterium</taxon>
    </lineage>
</organism>
<sequence length="20" mass="2180">MNHPNLAGIWTGDRCGDHGE</sequence>
<evidence type="ECO:0000313" key="3">
    <source>
        <dbReference type="Proteomes" id="UP000053699"/>
    </source>
</evidence>
<reference evidence="2 3" key="1">
    <citation type="journal article" date="2015" name="Proc. Natl. Acad. Sci. U.S.A.">
        <title>Insight into the evolution and origin of leprosy bacilli from the genome sequence of Mycobacterium lepromatosis.</title>
        <authorList>
            <person name="Singh P."/>
            <person name="Benjak A."/>
            <person name="Schuenemann V.J."/>
            <person name="Herbig A."/>
            <person name="Avanzi C."/>
            <person name="Busso P."/>
            <person name="Nieselt K."/>
            <person name="Krause J."/>
            <person name="Vera-Cabrera L."/>
            <person name="Cole S.T."/>
        </authorList>
    </citation>
    <scope>NUCLEOTIDE SEQUENCE [LARGE SCALE GENOMIC DNA]</scope>
    <source>
        <strain evidence="2 3">Mx1-22A</strain>
    </source>
</reference>
<dbReference type="EMBL" id="JRPY01000090">
    <property type="protein sequence ID" value="KJX74775.1"/>
    <property type="molecule type" value="Genomic_DNA"/>
</dbReference>
<dbReference type="AlphaFoldDB" id="A0A0F4ET16"/>
<feature type="region of interest" description="Disordered" evidence="1">
    <location>
        <begin position="1"/>
        <end position="20"/>
    </location>
</feature>
<protein>
    <submittedName>
        <fullName evidence="2">Uncharacterized protein</fullName>
    </submittedName>
</protein>
<evidence type="ECO:0000313" key="2">
    <source>
        <dbReference type="EMBL" id="KJX74775.1"/>
    </source>
</evidence>
<keyword evidence="3" id="KW-1185">Reference proteome</keyword>
<evidence type="ECO:0000256" key="1">
    <source>
        <dbReference type="SAM" id="MobiDB-lite"/>
    </source>
</evidence>